<dbReference type="PANTHER" id="PTHR31806:SF1">
    <property type="entry name" value="PURINE-CYTOSINE PERMEASE FCY2-RELATED"/>
    <property type="match status" value="1"/>
</dbReference>
<dbReference type="EMBL" id="CP009112">
    <property type="protein sequence ID" value="ANS31948.1"/>
    <property type="molecule type" value="Genomic_DNA"/>
</dbReference>
<comment type="similarity">
    <text evidence="2 7">Belongs to the purine-cytosine permease (2.A.39) family.</text>
</comment>
<feature type="transmembrane region" description="Helical" evidence="9">
    <location>
        <begin position="304"/>
        <end position="328"/>
    </location>
</feature>
<evidence type="ECO:0000313" key="11">
    <source>
        <dbReference type="Proteomes" id="UP000186108"/>
    </source>
</evidence>
<feature type="transmembrane region" description="Helical" evidence="9">
    <location>
        <begin position="367"/>
        <end position="392"/>
    </location>
</feature>
<protein>
    <submittedName>
        <fullName evidence="10">Purine-cytosine permease</fullName>
    </submittedName>
</protein>
<evidence type="ECO:0000256" key="5">
    <source>
        <dbReference type="ARBA" id="ARBA00022989"/>
    </source>
</evidence>
<evidence type="ECO:0000256" key="4">
    <source>
        <dbReference type="ARBA" id="ARBA00022692"/>
    </source>
</evidence>
<organism evidence="10 11">
    <name type="scientific">Rhodococcus opacus</name>
    <name type="common">Nocardia opaca</name>
    <dbReference type="NCBI Taxonomy" id="37919"/>
    <lineage>
        <taxon>Bacteria</taxon>
        <taxon>Bacillati</taxon>
        <taxon>Actinomycetota</taxon>
        <taxon>Actinomycetes</taxon>
        <taxon>Mycobacteriales</taxon>
        <taxon>Nocardiaceae</taxon>
        <taxon>Rhodococcus</taxon>
    </lineage>
</organism>
<keyword evidence="10" id="KW-0614">Plasmid</keyword>
<feature type="transmembrane region" description="Helical" evidence="9">
    <location>
        <begin position="264"/>
        <end position="284"/>
    </location>
</feature>
<dbReference type="GO" id="GO:0022857">
    <property type="term" value="F:transmembrane transporter activity"/>
    <property type="evidence" value="ECO:0007669"/>
    <property type="project" value="InterPro"/>
</dbReference>
<feature type="transmembrane region" description="Helical" evidence="9">
    <location>
        <begin position="450"/>
        <end position="470"/>
    </location>
</feature>
<sequence>MTDNPPSSSSPTRTDARVDGVGRIERRGADYNPEADRRSTPREIGFVFFGAQMCFGIMVLGTLPVVFGLGWWSALSAITVGVALGTIFFGLMALIGPRTGTNSSVSCGAFFGVVGRSVGSVIVAFLAIGFYAITVWTGGQAIVAGCHRVLGTPIGNGELALAYAAIAVITVLLALIGHATIVAISNIAAPLLAALLIVGVLIKSGDFDANYAGTALILDSFWPTWLLAVTTSAAVPLSYGLWVNDYARYLPSRLAVRGAWGSSAGNFLGCWSVMVVAAYFTTLFSDPSSDFVFGMVEVSPTWYVIPLVLVGLIGAGGQGAIALYGGALDASSFSASFTRVHATITVSVVGLTLVYLGSLVWDAISLVTAFLTLLVIVEAPWLVISIIGHFAVRGRYSPADLQILTTTRNRSIYWYTKGWNWYALGSWLVAVIVGLMFANTPPLLEGPLRYIAGGVDISFLVSSVLAGLLYSASLLLRRDRVLPVLSHGAAAPRTTDSLQNQESS</sequence>
<evidence type="ECO:0000256" key="8">
    <source>
        <dbReference type="SAM" id="MobiDB-lite"/>
    </source>
</evidence>
<keyword evidence="4 9" id="KW-0812">Transmembrane</keyword>
<dbReference type="PANTHER" id="PTHR31806">
    <property type="entry name" value="PURINE-CYTOSINE PERMEASE FCY2-RELATED"/>
    <property type="match status" value="1"/>
</dbReference>
<accession>A0A1B1KH89</accession>
<dbReference type="InterPro" id="IPR001248">
    <property type="entry name" value="Pur-cyt_permease"/>
</dbReference>
<gene>
    <name evidence="10" type="ORF">R1CP_36710</name>
</gene>
<dbReference type="InterPro" id="IPR026030">
    <property type="entry name" value="Pur-cyt_permease_Fcy2/21/22"/>
</dbReference>
<feature type="transmembrane region" description="Helical" evidence="9">
    <location>
        <begin position="183"/>
        <end position="202"/>
    </location>
</feature>
<feature type="transmembrane region" description="Helical" evidence="9">
    <location>
        <begin position="46"/>
        <end position="67"/>
    </location>
</feature>
<feature type="transmembrane region" description="Helical" evidence="9">
    <location>
        <begin position="222"/>
        <end position="243"/>
    </location>
</feature>
<dbReference type="Gene3D" id="1.10.4160.10">
    <property type="entry name" value="Hydantoin permease"/>
    <property type="match status" value="1"/>
</dbReference>
<evidence type="ECO:0000256" key="3">
    <source>
        <dbReference type="ARBA" id="ARBA00022448"/>
    </source>
</evidence>
<feature type="transmembrane region" description="Helical" evidence="9">
    <location>
        <begin position="340"/>
        <end position="361"/>
    </location>
</feature>
<keyword evidence="6 7" id="KW-0472">Membrane</keyword>
<feature type="transmembrane region" description="Helical" evidence="9">
    <location>
        <begin position="419"/>
        <end position="438"/>
    </location>
</feature>
<feature type="region of interest" description="Disordered" evidence="8">
    <location>
        <begin position="1"/>
        <end position="21"/>
    </location>
</feature>
<proteinExistence type="inferred from homology"/>
<dbReference type="GO" id="GO:0005886">
    <property type="term" value="C:plasma membrane"/>
    <property type="evidence" value="ECO:0007669"/>
    <property type="project" value="TreeGrafter"/>
</dbReference>
<feature type="compositionally biased region" description="Polar residues" evidence="8">
    <location>
        <begin position="1"/>
        <end position="13"/>
    </location>
</feature>
<evidence type="ECO:0000256" key="7">
    <source>
        <dbReference type="PIRNR" id="PIRNR002744"/>
    </source>
</evidence>
<name>A0A1B1KH89_RHOOP</name>
<feature type="transmembrane region" description="Helical" evidence="9">
    <location>
        <begin position="107"/>
        <end position="133"/>
    </location>
</feature>
<geneLocation type="plasmid" evidence="11">
    <name>pr1cp1</name>
</geneLocation>
<dbReference type="AlphaFoldDB" id="A0A1B1KH89"/>
<feature type="transmembrane region" description="Helical" evidence="9">
    <location>
        <begin position="159"/>
        <end position="176"/>
    </location>
</feature>
<feature type="transmembrane region" description="Helical" evidence="9">
    <location>
        <begin position="73"/>
        <end position="95"/>
    </location>
</feature>
<keyword evidence="5 9" id="KW-1133">Transmembrane helix</keyword>
<reference evidence="10 11" key="1">
    <citation type="submission" date="2014-07" db="EMBL/GenBank/DDBJ databases">
        <authorList>
            <person name="Zhang J.E."/>
            <person name="Yang H."/>
            <person name="Guo J."/>
            <person name="Deng Z."/>
            <person name="Luo H."/>
            <person name="Luo M."/>
            <person name="Zhao B."/>
        </authorList>
    </citation>
    <scope>NUCLEOTIDE SEQUENCE [LARGE SCALE GENOMIC DNA]</scope>
    <source>
        <strain evidence="10 11">1CP</strain>
        <plasmid evidence="11">Plasmid pr1cp1</plasmid>
    </source>
</reference>
<evidence type="ECO:0000256" key="1">
    <source>
        <dbReference type="ARBA" id="ARBA00004141"/>
    </source>
</evidence>
<keyword evidence="3 7" id="KW-0813">Transport</keyword>
<dbReference type="RefSeq" id="WP_065493498.1">
    <property type="nucleotide sequence ID" value="NZ_CP009112.1"/>
</dbReference>
<evidence type="ECO:0000313" key="10">
    <source>
        <dbReference type="EMBL" id="ANS31948.1"/>
    </source>
</evidence>
<dbReference type="Pfam" id="PF02133">
    <property type="entry name" value="Transp_cyt_pur"/>
    <property type="match status" value="1"/>
</dbReference>
<evidence type="ECO:0000256" key="6">
    <source>
        <dbReference type="ARBA" id="ARBA00023136"/>
    </source>
</evidence>
<evidence type="ECO:0000256" key="2">
    <source>
        <dbReference type="ARBA" id="ARBA00008974"/>
    </source>
</evidence>
<evidence type="ECO:0000256" key="9">
    <source>
        <dbReference type="SAM" id="Phobius"/>
    </source>
</evidence>
<dbReference type="Proteomes" id="UP000186108">
    <property type="component" value="Plasmid pR1CP1"/>
</dbReference>
<comment type="subcellular location">
    <subcellularLocation>
        <location evidence="1">Membrane</location>
        <topology evidence="1">Multi-pass membrane protein</topology>
    </subcellularLocation>
</comment>
<dbReference type="PIRSF" id="PIRSF002744">
    <property type="entry name" value="Pur-cyt_permease"/>
    <property type="match status" value="1"/>
</dbReference>